<feature type="compositionally biased region" description="Low complexity" evidence="1">
    <location>
        <begin position="402"/>
        <end position="418"/>
    </location>
</feature>
<feature type="region of interest" description="Disordered" evidence="1">
    <location>
        <begin position="154"/>
        <end position="239"/>
    </location>
</feature>
<comment type="caution">
    <text evidence="2">The sequence shown here is derived from an EMBL/GenBank/DDBJ whole genome shotgun (WGS) entry which is preliminary data.</text>
</comment>
<evidence type="ECO:0000313" key="2">
    <source>
        <dbReference type="EMBL" id="KAJ5180807.1"/>
    </source>
</evidence>
<feature type="compositionally biased region" description="Basic and acidic residues" evidence="1">
    <location>
        <begin position="191"/>
        <end position="201"/>
    </location>
</feature>
<sequence>MPSASAVNMQSDQQTEQLQVVGNAFDALLLTVYRLTHRHNELKQHTWDVFTQLTSVVNQLPLEERPQAKEAHQMLLDRQTELCDGFVPDKPRIEERSLNSMEVIKTLAAHQNVDGTTIRAIVDGIKGYKTLFRCSADLSDKPIDSCLLARGPDPSLSLEQDFTTNGPRGNLQCPFSKSQPDLFGKANPMDKSTDRSTDDGPKVSVDTCGHDDLDPIRIERDERRSSTTPSGPTAGSSASCAAARCPIRFLDKHSPEEIAEYVDRHKHDLPRSHTVCIQRYQRDPQNMRKLDNKYGSLTNMISGLSAKHQVFLPIREEGEAQTMNSASSQIVEKWAEAVDSMKPGPADPASAAGAAPVYPDVPVPEDETHSRQGHFERPLREVRVGESPSRPWGIPVPFVEQSTETAPHPASAPTSPEADALGPLEPPAKPAGRCPFGHDAPKPDSAKTAMTQEKSKLPEPEAIPEAPMKPVDQRPPGCDALIASNLAALAMTAENTDAVPDENMGSAYAAGVPGAGPHRVEPSMTDINPRHEGMPMDNYCAEQITYHGPVTYNGTVRYSAPVSVNFHGAVSYSAPVTFNGSVNYSGNVHYRDPPPRDAGINRPVN</sequence>
<reference evidence="2" key="1">
    <citation type="submission" date="2022-11" db="EMBL/GenBank/DDBJ databases">
        <authorList>
            <person name="Petersen C."/>
        </authorList>
    </citation>
    <scope>NUCLEOTIDE SEQUENCE</scope>
    <source>
        <strain evidence="2">IBT 21917</strain>
    </source>
</reference>
<feature type="compositionally biased region" description="Basic and acidic residues" evidence="1">
    <location>
        <begin position="366"/>
        <end position="384"/>
    </location>
</feature>
<evidence type="ECO:0000313" key="3">
    <source>
        <dbReference type="Proteomes" id="UP001146351"/>
    </source>
</evidence>
<dbReference type="Proteomes" id="UP001146351">
    <property type="component" value="Unassembled WGS sequence"/>
</dbReference>
<feature type="region of interest" description="Disordered" evidence="1">
    <location>
        <begin position="364"/>
        <end position="475"/>
    </location>
</feature>
<dbReference type="OrthoDB" id="5343576at2759"/>
<feature type="compositionally biased region" description="Basic and acidic residues" evidence="1">
    <location>
        <begin position="208"/>
        <end position="225"/>
    </location>
</feature>
<feature type="compositionally biased region" description="Polar residues" evidence="1">
    <location>
        <begin position="157"/>
        <end position="179"/>
    </location>
</feature>
<evidence type="ECO:0000256" key="1">
    <source>
        <dbReference type="SAM" id="MobiDB-lite"/>
    </source>
</evidence>
<organism evidence="2 3">
    <name type="scientific">Penicillium capsulatum</name>
    <dbReference type="NCBI Taxonomy" id="69766"/>
    <lineage>
        <taxon>Eukaryota</taxon>
        <taxon>Fungi</taxon>
        <taxon>Dikarya</taxon>
        <taxon>Ascomycota</taxon>
        <taxon>Pezizomycotina</taxon>
        <taxon>Eurotiomycetes</taxon>
        <taxon>Eurotiomycetidae</taxon>
        <taxon>Eurotiales</taxon>
        <taxon>Aspergillaceae</taxon>
        <taxon>Penicillium</taxon>
    </lineage>
</organism>
<name>A0A9W9IN37_9EURO</name>
<dbReference type="AlphaFoldDB" id="A0A9W9IN37"/>
<proteinExistence type="predicted"/>
<dbReference type="EMBL" id="JAPQKO010000002">
    <property type="protein sequence ID" value="KAJ5180807.1"/>
    <property type="molecule type" value="Genomic_DNA"/>
</dbReference>
<reference evidence="2" key="2">
    <citation type="journal article" date="2023" name="IMA Fungus">
        <title>Comparative genomic study of the Penicillium genus elucidates a diverse pangenome and 15 lateral gene transfer events.</title>
        <authorList>
            <person name="Petersen C."/>
            <person name="Sorensen T."/>
            <person name="Nielsen M.R."/>
            <person name="Sondergaard T.E."/>
            <person name="Sorensen J.L."/>
            <person name="Fitzpatrick D.A."/>
            <person name="Frisvad J.C."/>
            <person name="Nielsen K.L."/>
        </authorList>
    </citation>
    <scope>NUCLEOTIDE SEQUENCE</scope>
    <source>
        <strain evidence="2">IBT 21917</strain>
    </source>
</reference>
<keyword evidence="3" id="KW-1185">Reference proteome</keyword>
<accession>A0A9W9IN37</accession>
<gene>
    <name evidence="2" type="ORF">N7492_004017</name>
</gene>
<feature type="compositionally biased region" description="Low complexity" evidence="1">
    <location>
        <begin position="226"/>
        <end position="239"/>
    </location>
</feature>
<protein>
    <submittedName>
        <fullName evidence="2">Uncharacterized protein</fullName>
    </submittedName>
</protein>